<name>A0ACB5RD07_9CLOT</name>
<protein>
    <submittedName>
        <fullName evidence="1">Peptidase M4</fullName>
    </submittedName>
</protein>
<evidence type="ECO:0000313" key="2">
    <source>
        <dbReference type="Proteomes" id="UP001058074"/>
    </source>
</evidence>
<sequence length="666" mass="71780">MKKKLLSSILAITVVSTFLAGPTSVKATVNERKQLIVQSLENTSKGNLKITNDKKTGKTSFISGDLSKRKIADGEQALQFLDQIKELLSLDNVRDFFNVKSIKKDNLGFTHVKLAQKLNGTNLDNGDITVHFNKDNVITSVSSNINYSLLNNSKSFTTAVTEQVAKSAVEKQYAKTDAKISSATKLIFNKGNDAHQAYKFNVYYQHPEIGNFDVYVDTATGKIIDSVSKIRYDGPVTGTGVAVNGTTRSLNLYQSGTSYQTKDTTKPMTGQILTYTANNAQTEPGTLYTSSSSTISDKAVVSAHSYAGVVYDFYKTIFNRNSIDDNGMSIKSTAHYGSKYNNAFWDGTQMVYGDGDGTTFKSLSGDLDVVGHEMTHGVTSSTADLAYQDQSGALNESVSDVFGVLIQTWDKYNVAKGGTWTFNPSDWVVGDEIYTPNIAGDALRSLADPTLYDQPANMSDYVNTSDDNGGVHTNSGIPNKAAFLVAQAIGCEKTAKIYYRALTTYFNSNTDFVGAHDGLVQAATDLYGASGAEVAAINTAFSSVGVTGSSPSADTYEPNDSLATAYSIVSGQTYNSFIYSTSDVDYYKLPVTKIGTISISLTNLAGDYDLYLYNSSGTKVGSSLKSSTANELITYSASKTGTYYVKVVGYSGAYSKTKPYALKATF</sequence>
<proteinExistence type="predicted"/>
<keyword evidence="2" id="KW-1185">Reference proteome</keyword>
<gene>
    <name evidence="1" type="primary">nrpE</name>
    <name evidence="1" type="ORF">rsdtw13_23050</name>
</gene>
<dbReference type="EMBL" id="BROD01000001">
    <property type="protein sequence ID" value="GKX67047.1"/>
    <property type="molecule type" value="Genomic_DNA"/>
</dbReference>
<accession>A0ACB5RD07</accession>
<organism evidence="1 2">
    <name type="scientific">Inconstantimicrobium mannanitabidum</name>
    <dbReference type="NCBI Taxonomy" id="1604901"/>
    <lineage>
        <taxon>Bacteria</taxon>
        <taxon>Bacillati</taxon>
        <taxon>Bacillota</taxon>
        <taxon>Clostridia</taxon>
        <taxon>Eubacteriales</taxon>
        <taxon>Clostridiaceae</taxon>
        <taxon>Inconstantimicrobium</taxon>
    </lineage>
</organism>
<dbReference type="Proteomes" id="UP001058074">
    <property type="component" value="Unassembled WGS sequence"/>
</dbReference>
<reference evidence="1" key="1">
    <citation type="journal article" date="2025" name="Int. J. Syst. Evol. Microbiol.">
        <title>Inconstantimicrobium mannanitabidum sp. nov., a novel member of the family Clostridiaceae isolated from anoxic soil under the treatment of reductive soil disinfestation.</title>
        <authorList>
            <person name="Ueki A."/>
            <person name="Tonouchi A."/>
            <person name="Honma S."/>
            <person name="Kaku N."/>
            <person name="Ueki K."/>
        </authorList>
    </citation>
    <scope>NUCLEOTIDE SEQUENCE</scope>
    <source>
        <strain evidence="1">TW13</strain>
    </source>
</reference>
<comment type="caution">
    <text evidence="1">The sequence shown here is derived from an EMBL/GenBank/DDBJ whole genome shotgun (WGS) entry which is preliminary data.</text>
</comment>
<evidence type="ECO:0000313" key="1">
    <source>
        <dbReference type="EMBL" id="GKX67047.1"/>
    </source>
</evidence>